<sequence length="123" mass="14508">CILTNDYKSSARDIVEFYNLRGGKERIFDDMNNGFGWNRFPKSFMAQNTVFLLMTALIRNFYKAIMQRLKPHEFGLRATSRIKTFVFKFISVPAKWIETSRRHVLNIYSDNNAYANLFKTDFG</sequence>
<dbReference type="Proteomes" id="UP001204486">
    <property type="component" value="Unassembled WGS sequence"/>
</dbReference>
<dbReference type="AlphaFoldDB" id="A0AAW5J062"/>
<evidence type="ECO:0000256" key="1">
    <source>
        <dbReference type="SAM" id="Phobius"/>
    </source>
</evidence>
<dbReference type="GO" id="GO:0006313">
    <property type="term" value="P:DNA transposition"/>
    <property type="evidence" value="ECO:0007669"/>
    <property type="project" value="InterPro"/>
</dbReference>
<keyword evidence="1" id="KW-0812">Transmembrane</keyword>
<dbReference type="RefSeq" id="WP_254987551.1">
    <property type="nucleotide sequence ID" value="NZ_JANDWN010000052.1"/>
</dbReference>
<gene>
    <name evidence="3" type="ORF">NNC55_13745</name>
</gene>
<proteinExistence type="predicted"/>
<evidence type="ECO:0000313" key="4">
    <source>
        <dbReference type="Proteomes" id="UP001204486"/>
    </source>
</evidence>
<accession>A0AAW5J062</accession>
<protein>
    <submittedName>
        <fullName evidence="3">Transposase</fullName>
    </submittedName>
</protein>
<name>A0AAW5J062_9BACT</name>
<comment type="caution">
    <text evidence="3">The sequence shown here is derived from an EMBL/GenBank/DDBJ whole genome shotgun (WGS) entry which is preliminary data.</text>
</comment>
<feature type="transmembrane region" description="Helical" evidence="1">
    <location>
        <begin position="44"/>
        <end position="62"/>
    </location>
</feature>
<evidence type="ECO:0000259" key="2">
    <source>
        <dbReference type="Pfam" id="PF01609"/>
    </source>
</evidence>
<organism evidence="3 4">
    <name type="scientific">Segatella copri</name>
    <dbReference type="NCBI Taxonomy" id="165179"/>
    <lineage>
        <taxon>Bacteria</taxon>
        <taxon>Pseudomonadati</taxon>
        <taxon>Bacteroidota</taxon>
        <taxon>Bacteroidia</taxon>
        <taxon>Bacteroidales</taxon>
        <taxon>Prevotellaceae</taxon>
        <taxon>Segatella</taxon>
    </lineage>
</organism>
<keyword evidence="1" id="KW-0472">Membrane</keyword>
<evidence type="ECO:0000313" key="3">
    <source>
        <dbReference type="EMBL" id="MCP9600998.1"/>
    </source>
</evidence>
<dbReference type="GO" id="GO:0004803">
    <property type="term" value="F:transposase activity"/>
    <property type="evidence" value="ECO:0007669"/>
    <property type="project" value="InterPro"/>
</dbReference>
<keyword evidence="1" id="KW-1133">Transmembrane helix</keyword>
<dbReference type="GO" id="GO:0003677">
    <property type="term" value="F:DNA binding"/>
    <property type="evidence" value="ECO:0007669"/>
    <property type="project" value="InterPro"/>
</dbReference>
<feature type="non-terminal residue" evidence="3">
    <location>
        <position position="1"/>
    </location>
</feature>
<dbReference type="Pfam" id="PF01609">
    <property type="entry name" value="DDE_Tnp_1"/>
    <property type="match status" value="1"/>
</dbReference>
<dbReference type="EMBL" id="JANDWN010000052">
    <property type="protein sequence ID" value="MCP9600998.1"/>
    <property type="molecule type" value="Genomic_DNA"/>
</dbReference>
<reference evidence="3" key="1">
    <citation type="submission" date="2022-07" db="EMBL/GenBank/DDBJ databases">
        <title>Prevotella copri.</title>
        <authorList>
            <person name="Yang C."/>
        </authorList>
    </citation>
    <scope>NUCLEOTIDE SEQUENCE</scope>
    <source>
        <strain evidence="3">HF1476</strain>
    </source>
</reference>
<feature type="domain" description="Transposase IS4-like" evidence="2">
    <location>
        <begin position="3"/>
        <end position="61"/>
    </location>
</feature>
<dbReference type="InterPro" id="IPR002559">
    <property type="entry name" value="Transposase_11"/>
</dbReference>